<evidence type="ECO:0000313" key="3">
    <source>
        <dbReference type="Proteomes" id="UP001225134"/>
    </source>
</evidence>
<accession>A0ABT7HKE7</accession>
<evidence type="ECO:0000313" key="2">
    <source>
        <dbReference type="EMBL" id="MDK9580986.1"/>
    </source>
</evidence>
<dbReference type="Proteomes" id="UP001225134">
    <property type="component" value="Unassembled WGS sequence"/>
</dbReference>
<organism evidence="2 3">
    <name type="scientific">Sneathia sanguinegens</name>
    <dbReference type="NCBI Taxonomy" id="40543"/>
    <lineage>
        <taxon>Bacteria</taxon>
        <taxon>Fusobacteriati</taxon>
        <taxon>Fusobacteriota</taxon>
        <taxon>Fusobacteriia</taxon>
        <taxon>Fusobacteriales</taxon>
        <taxon>Leptotrichiaceae</taxon>
        <taxon>Sneathia</taxon>
    </lineage>
</organism>
<dbReference type="PANTHER" id="PTHR30595">
    <property type="entry name" value="GLPR-RELATED TRANSCRIPTIONAL REPRESSOR"/>
    <property type="match status" value="1"/>
</dbReference>
<gene>
    <name evidence="2" type="ORF">QQA45_05665</name>
</gene>
<protein>
    <submittedName>
        <fullName evidence="2">ATP-binding protein</fullName>
    </submittedName>
</protein>
<evidence type="ECO:0000259" key="1">
    <source>
        <dbReference type="Pfam" id="PF04326"/>
    </source>
</evidence>
<keyword evidence="2" id="KW-0067">ATP-binding</keyword>
<feature type="domain" description="Schlafen AlbA-2" evidence="1">
    <location>
        <begin position="18"/>
        <end position="115"/>
    </location>
</feature>
<dbReference type="InterPro" id="IPR038461">
    <property type="entry name" value="Schlafen_AlbA_2_dom_sf"/>
</dbReference>
<dbReference type="Pfam" id="PF04326">
    <property type="entry name" value="SLFN_AlbA_2"/>
    <property type="match status" value="1"/>
</dbReference>
<reference evidence="2 3" key="1">
    <citation type="submission" date="2023-06" db="EMBL/GenBank/DDBJ databases">
        <title>Antibody response to the Sneathia vaginalis cytopathogenic toxin A during pregnancy.</title>
        <authorList>
            <person name="Mccoy Z.T."/>
            <person name="Serrano M.G."/>
            <person name="Spaine K."/>
            <person name="Edwards D.J."/>
            <person name="Buck G.A."/>
            <person name="Jefferson K."/>
        </authorList>
    </citation>
    <scope>NUCLEOTIDE SEQUENCE [LARGE SCALE GENOMIC DNA]</scope>
    <source>
        <strain evidence="2 3">CCUG 42621</strain>
    </source>
</reference>
<keyword evidence="3" id="KW-1185">Reference proteome</keyword>
<comment type="caution">
    <text evidence="2">The sequence shown here is derived from an EMBL/GenBank/DDBJ whole genome shotgun (WGS) entry which is preliminary data.</text>
</comment>
<dbReference type="RefSeq" id="WP_285153217.1">
    <property type="nucleotide sequence ID" value="NZ_JASSPP010000009.1"/>
</dbReference>
<dbReference type="GO" id="GO:0005524">
    <property type="term" value="F:ATP binding"/>
    <property type="evidence" value="ECO:0007669"/>
    <property type="project" value="UniProtKB-KW"/>
</dbReference>
<sequence>MCKDLEIKQLEYYVNEKENQYFDRKSSRIKPFDILKHLVGFANSEGGQLVIGIEDDGKITGFKCENCRRIEEYINISFTELKETPILPIVNRKKVKNYKNEDDEILILTINISNER</sequence>
<dbReference type="InterPro" id="IPR007421">
    <property type="entry name" value="Schlafen_AlbA_2_dom"/>
</dbReference>
<dbReference type="PANTHER" id="PTHR30595:SF6">
    <property type="entry name" value="SCHLAFEN ALBA-2 DOMAIN-CONTAINING PROTEIN"/>
    <property type="match status" value="1"/>
</dbReference>
<proteinExistence type="predicted"/>
<name>A0ABT7HKE7_9FUSO</name>
<keyword evidence="2" id="KW-0547">Nucleotide-binding</keyword>
<dbReference type="EMBL" id="JASSPP010000009">
    <property type="protein sequence ID" value="MDK9580986.1"/>
    <property type="molecule type" value="Genomic_DNA"/>
</dbReference>
<dbReference type="Gene3D" id="3.30.950.30">
    <property type="entry name" value="Schlafen, AAA domain"/>
    <property type="match status" value="1"/>
</dbReference>